<keyword evidence="3" id="KW-1185">Reference proteome</keyword>
<dbReference type="PANTHER" id="PTHR43798:SF33">
    <property type="entry name" value="HYDROLASE, PUTATIVE (AFU_ORTHOLOGUE AFUA_2G14860)-RELATED"/>
    <property type="match status" value="1"/>
</dbReference>
<dbReference type="InterPro" id="IPR000073">
    <property type="entry name" value="AB_hydrolase_1"/>
</dbReference>
<evidence type="ECO:0000259" key="1">
    <source>
        <dbReference type="Pfam" id="PF00561"/>
    </source>
</evidence>
<gene>
    <name evidence="2" type="ORF">GCM10009798_06630</name>
</gene>
<dbReference type="EMBL" id="BAAAPB010000001">
    <property type="protein sequence ID" value="GAA1950059.1"/>
    <property type="molecule type" value="Genomic_DNA"/>
</dbReference>
<sequence length="297" mass="31654">MHLFAPDGTRLSYRRVGTGAPLVCVPGGPLLSADYLGDLGGLDAHAELILLDHRGSGASDSPADATSFRCDRVVEDIEALRVHLGAERLALLGHSAGANVVYRYAERYPERVDRLILVTPSTRALAIEISDEARSEVARSREGEPWYPAASAALARIQAGEAGAADWAMLAPFSYGRWDEEVAAYDARMEAERDVEAARMFESEGAFDPPRTRAALAELDIPVLVLAGSVDVGNPVGAMVAVAALFRCGELVVQEQAGHFPWMDEPATFRTIVAARLDRVASPTARLSSGLADGGCP</sequence>
<name>A0ABP5BTR3_9ACTN</name>
<dbReference type="SUPFAM" id="SSF53474">
    <property type="entry name" value="alpha/beta-Hydrolases"/>
    <property type="match status" value="1"/>
</dbReference>
<dbReference type="InterPro" id="IPR029058">
    <property type="entry name" value="AB_hydrolase_fold"/>
</dbReference>
<proteinExistence type="predicted"/>
<keyword evidence="2" id="KW-0378">Hydrolase</keyword>
<dbReference type="PANTHER" id="PTHR43798">
    <property type="entry name" value="MONOACYLGLYCEROL LIPASE"/>
    <property type="match status" value="1"/>
</dbReference>
<dbReference type="InterPro" id="IPR050266">
    <property type="entry name" value="AB_hydrolase_sf"/>
</dbReference>
<protein>
    <submittedName>
        <fullName evidence="2">Alpha/beta hydrolase</fullName>
    </submittedName>
</protein>
<organism evidence="2 3">
    <name type="scientific">Nocardioides panacihumi</name>
    <dbReference type="NCBI Taxonomy" id="400774"/>
    <lineage>
        <taxon>Bacteria</taxon>
        <taxon>Bacillati</taxon>
        <taxon>Actinomycetota</taxon>
        <taxon>Actinomycetes</taxon>
        <taxon>Propionibacteriales</taxon>
        <taxon>Nocardioidaceae</taxon>
        <taxon>Nocardioides</taxon>
    </lineage>
</organism>
<reference evidence="3" key="1">
    <citation type="journal article" date="2019" name="Int. J. Syst. Evol. Microbiol.">
        <title>The Global Catalogue of Microorganisms (GCM) 10K type strain sequencing project: providing services to taxonomists for standard genome sequencing and annotation.</title>
        <authorList>
            <consortium name="The Broad Institute Genomics Platform"/>
            <consortium name="The Broad Institute Genome Sequencing Center for Infectious Disease"/>
            <person name="Wu L."/>
            <person name="Ma J."/>
        </authorList>
    </citation>
    <scope>NUCLEOTIDE SEQUENCE [LARGE SCALE GENOMIC DNA]</scope>
    <source>
        <strain evidence="3">JCM 15309</strain>
    </source>
</reference>
<dbReference type="GO" id="GO:0016787">
    <property type="term" value="F:hydrolase activity"/>
    <property type="evidence" value="ECO:0007669"/>
    <property type="project" value="UniProtKB-KW"/>
</dbReference>
<evidence type="ECO:0000313" key="2">
    <source>
        <dbReference type="EMBL" id="GAA1950059.1"/>
    </source>
</evidence>
<dbReference type="Pfam" id="PF00561">
    <property type="entry name" value="Abhydrolase_1"/>
    <property type="match status" value="1"/>
</dbReference>
<evidence type="ECO:0000313" key="3">
    <source>
        <dbReference type="Proteomes" id="UP001500571"/>
    </source>
</evidence>
<dbReference type="RefSeq" id="WP_344042386.1">
    <property type="nucleotide sequence ID" value="NZ_BAAAPB010000001.1"/>
</dbReference>
<dbReference type="Gene3D" id="3.40.50.1820">
    <property type="entry name" value="alpha/beta hydrolase"/>
    <property type="match status" value="1"/>
</dbReference>
<accession>A0ABP5BTR3</accession>
<dbReference type="PRINTS" id="PR00111">
    <property type="entry name" value="ABHYDROLASE"/>
</dbReference>
<feature type="domain" description="AB hydrolase-1" evidence="1">
    <location>
        <begin position="21"/>
        <end position="266"/>
    </location>
</feature>
<comment type="caution">
    <text evidence="2">The sequence shown here is derived from an EMBL/GenBank/DDBJ whole genome shotgun (WGS) entry which is preliminary data.</text>
</comment>
<dbReference type="Proteomes" id="UP001500571">
    <property type="component" value="Unassembled WGS sequence"/>
</dbReference>